<dbReference type="PANTHER" id="PTHR48207">
    <property type="entry name" value="SUCCINATE--HYDROXYMETHYLGLUTARATE COA-TRANSFERASE"/>
    <property type="match status" value="1"/>
</dbReference>
<dbReference type="EMBL" id="UINC01059696">
    <property type="protein sequence ID" value="SVB83386.1"/>
    <property type="molecule type" value="Genomic_DNA"/>
</dbReference>
<feature type="non-terminal residue" evidence="2">
    <location>
        <position position="1"/>
    </location>
</feature>
<dbReference type="AlphaFoldDB" id="A0A382H7X0"/>
<dbReference type="GO" id="GO:0008410">
    <property type="term" value="F:CoA-transferase activity"/>
    <property type="evidence" value="ECO:0007669"/>
    <property type="project" value="TreeGrafter"/>
</dbReference>
<protein>
    <recommendedName>
        <fullName evidence="3">CoA transferase</fullName>
    </recommendedName>
</protein>
<evidence type="ECO:0000256" key="1">
    <source>
        <dbReference type="ARBA" id="ARBA00022679"/>
    </source>
</evidence>
<evidence type="ECO:0008006" key="3">
    <source>
        <dbReference type="Google" id="ProtNLM"/>
    </source>
</evidence>
<dbReference type="Gene3D" id="3.40.50.10540">
    <property type="entry name" value="Crotonobetainyl-coa:carnitine coa-transferase, domain 1"/>
    <property type="match status" value="1"/>
</dbReference>
<dbReference type="SUPFAM" id="SSF89796">
    <property type="entry name" value="CoA-transferase family III (CaiB/BaiF)"/>
    <property type="match status" value="1"/>
</dbReference>
<gene>
    <name evidence="2" type="ORF">METZ01_LOCUS236240</name>
</gene>
<feature type="non-terminal residue" evidence="2">
    <location>
        <position position="109"/>
    </location>
</feature>
<dbReference type="Pfam" id="PF02515">
    <property type="entry name" value="CoA_transf_3"/>
    <property type="match status" value="1"/>
</dbReference>
<organism evidence="2">
    <name type="scientific">marine metagenome</name>
    <dbReference type="NCBI Taxonomy" id="408172"/>
    <lineage>
        <taxon>unclassified sequences</taxon>
        <taxon>metagenomes</taxon>
        <taxon>ecological metagenomes</taxon>
    </lineage>
</organism>
<dbReference type="InterPro" id="IPR003673">
    <property type="entry name" value="CoA-Trfase_fam_III"/>
</dbReference>
<keyword evidence="1" id="KW-0808">Transferase</keyword>
<name>A0A382H7X0_9ZZZZ</name>
<evidence type="ECO:0000313" key="2">
    <source>
        <dbReference type="EMBL" id="SVB83386.1"/>
    </source>
</evidence>
<dbReference type="InterPro" id="IPR023606">
    <property type="entry name" value="CoA-Trfase_III_dom_1_sf"/>
</dbReference>
<proteinExistence type="predicted"/>
<dbReference type="InterPro" id="IPR050483">
    <property type="entry name" value="CoA-transferase_III_domain"/>
</dbReference>
<sequence>MSTSAYPLDGITVLDFGQIYNGPYASFMLAMSGARVIKIEPPHGEPLRRRTVADGGSVPLAMLNANKEGVTLNLKHERGRETLRKMVKKADVLLENFAPTVMTRLGVGP</sequence>
<dbReference type="PANTHER" id="PTHR48207:SF3">
    <property type="entry name" value="SUCCINATE--HYDROXYMETHYLGLUTARATE COA-TRANSFERASE"/>
    <property type="match status" value="1"/>
</dbReference>
<accession>A0A382H7X0</accession>
<reference evidence="2" key="1">
    <citation type="submission" date="2018-05" db="EMBL/GenBank/DDBJ databases">
        <authorList>
            <person name="Lanie J.A."/>
            <person name="Ng W.-L."/>
            <person name="Kazmierczak K.M."/>
            <person name="Andrzejewski T.M."/>
            <person name="Davidsen T.M."/>
            <person name="Wayne K.J."/>
            <person name="Tettelin H."/>
            <person name="Glass J.I."/>
            <person name="Rusch D."/>
            <person name="Podicherti R."/>
            <person name="Tsui H.-C.T."/>
            <person name="Winkler M.E."/>
        </authorList>
    </citation>
    <scope>NUCLEOTIDE SEQUENCE</scope>
</reference>